<keyword evidence="2" id="KW-1185">Reference proteome</keyword>
<proteinExistence type="predicted"/>
<organism evidence="1 2">
    <name type="scientific">Rhizophagus clarus</name>
    <dbReference type="NCBI Taxonomy" id="94130"/>
    <lineage>
        <taxon>Eukaryota</taxon>
        <taxon>Fungi</taxon>
        <taxon>Fungi incertae sedis</taxon>
        <taxon>Mucoromycota</taxon>
        <taxon>Glomeromycotina</taxon>
        <taxon>Glomeromycetes</taxon>
        <taxon>Glomerales</taxon>
        <taxon>Glomeraceae</taxon>
        <taxon>Rhizophagus</taxon>
    </lineage>
</organism>
<name>A0A2Z6QU86_9GLOM</name>
<evidence type="ECO:0000313" key="2">
    <source>
        <dbReference type="Proteomes" id="UP000247702"/>
    </source>
</evidence>
<protein>
    <submittedName>
        <fullName evidence="1">Uncharacterized protein</fullName>
    </submittedName>
</protein>
<reference evidence="1 2" key="1">
    <citation type="submission" date="2017-11" db="EMBL/GenBank/DDBJ databases">
        <title>The genome of Rhizophagus clarus HR1 reveals common genetic basis of auxotrophy among arbuscular mycorrhizal fungi.</title>
        <authorList>
            <person name="Kobayashi Y."/>
        </authorList>
    </citation>
    <scope>NUCLEOTIDE SEQUENCE [LARGE SCALE GENOMIC DNA]</scope>
    <source>
        <strain evidence="1 2">HR1</strain>
    </source>
</reference>
<dbReference type="EMBL" id="BEXD01001402">
    <property type="protein sequence ID" value="GBB93953.1"/>
    <property type="molecule type" value="Genomic_DNA"/>
</dbReference>
<dbReference type="Proteomes" id="UP000247702">
    <property type="component" value="Unassembled WGS sequence"/>
</dbReference>
<comment type="caution">
    <text evidence="1">The sequence shown here is derived from an EMBL/GenBank/DDBJ whole genome shotgun (WGS) entry which is preliminary data.</text>
</comment>
<dbReference type="AlphaFoldDB" id="A0A2Z6QU86"/>
<accession>A0A2Z6QU86</accession>
<evidence type="ECO:0000313" key="1">
    <source>
        <dbReference type="EMBL" id="GBB93953.1"/>
    </source>
</evidence>
<sequence length="306" mass="35936">MAVICDGKELIFQRTTNIIQPDFVFQPSQAGRCQNVTLQYPQNGNFQNPQVEPSIWLNISAITPTIFNENDTSLYTSMLDMFEFSAQDYNKSDNLLYLSFESFQFRRFWNGQAYFITLYPTVVVDDFSFHNYGNSCINNHYTPYHKLELNPQLIQLPVKLNPNEINLGIRPRSHFYSYEEKKPGYNYTDLLADLGGFYNAVLGTFILLFGTQKLEPWKSLMKNIAKRYVSSAGIPLVEKVNERPVNFSLEERVQILETLLKDYYLDDYYLEKIRKVKIKHRRLLEKYNNMELAEQKNNDENSEHES</sequence>
<gene>
    <name evidence="1" type="ORF">RclHR1_02260018</name>
</gene>